<organism evidence="2 3">
    <name type="scientific">Candidatus Desulfatibia profunda</name>
    <dbReference type="NCBI Taxonomy" id="2841695"/>
    <lineage>
        <taxon>Bacteria</taxon>
        <taxon>Pseudomonadati</taxon>
        <taxon>Thermodesulfobacteriota</taxon>
        <taxon>Desulfobacteria</taxon>
        <taxon>Desulfobacterales</taxon>
        <taxon>Desulfobacterales incertae sedis</taxon>
        <taxon>Candidatus Desulfatibia</taxon>
    </lineage>
</organism>
<name>A0A8J6NQU3_9BACT</name>
<sequence>MSTLFNRIKTALRPGKRAVLPVQFNVLFTVFQKILGYNNYALELMAEMGTKLGGSYVFDRQYIHSTCHDMAELVYKLIYNLNTLAPKKYTKLFNAFDKINKEIEEELAGRLVIPQTEYTMPFSLITGDFTDVVGAKNANLAEIKNVLELTTPEGFAITTRAFQAFMDYNRLDEEV</sequence>
<dbReference type="AlphaFoldDB" id="A0A8J6NQU3"/>
<dbReference type="Gene3D" id="3.30.1490.20">
    <property type="entry name" value="ATP-grasp fold, A domain"/>
    <property type="match status" value="1"/>
</dbReference>
<gene>
    <name evidence="2" type="ORF">H8E23_17870</name>
</gene>
<dbReference type="InterPro" id="IPR002192">
    <property type="entry name" value="PPDK_AMP/ATP-bd"/>
</dbReference>
<evidence type="ECO:0000313" key="3">
    <source>
        <dbReference type="Proteomes" id="UP000603434"/>
    </source>
</evidence>
<reference evidence="2 3" key="1">
    <citation type="submission" date="2020-08" db="EMBL/GenBank/DDBJ databases">
        <title>Bridging the membrane lipid divide: bacteria of the FCB group superphylum have the potential to synthesize archaeal ether lipids.</title>
        <authorList>
            <person name="Villanueva L."/>
            <person name="Von Meijenfeldt F.A.B."/>
            <person name="Westbye A.B."/>
            <person name="Yadav S."/>
            <person name="Hopmans E.C."/>
            <person name="Dutilh B.E."/>
            <person name="Sinninghe Damste J.S."/>
        </authorList>
    </citation>
    <scope>NUCLEOTIDE SEQUENCE [LARGE SCALE GENOMIC DNA]</scope>
    <source>
        <strain evidence="2">NIOZ-UU30</strain>
    </source>
</reference>
<keyword evidence="2" id="KW-0670">Pyruvate</keyword>
<dbReference type="GO" id="GO:0016301">
    <property type="term" value="F:kinase activity"/>
    <property type="evidence" value="ECO:0007669"/>
    <property type="project" value="InterPro"/>
</dbReference>
<evidence type="ECO:0000259" key="1">
    <source>
        <dbReference type="Pfam" id="PF01326"/>
    </source>
</evidence>
<proteinExistence type="predicted"/>
<protein>
    <submittedName>
        <fullName evidence="2">Pyruvate, water dikinase</fullName>
    </submittedName>
</protein>
<dbReference type="Pfam" id="PF01326">
    <property type="entry name" value="PPDK_N"/>
    <property type="match status" value="1"/>
</dbReference>
<dbReference type="Proteomes" id="UP000603434">
    <property type="component" value="Unassembled WGS sequence"/>
</dbReference>
<feature type="non-terminal residue" evidence="2">
    <location>
        <position position="175"/>
    </location>
</feature>
<evidence type="ECO:0000313" key="2">
    <source>
        <dbReference type="EMBL" id="MBC8363254.1"/>
    </source>
</evidence>
<comment type="caution">
    <text evidence="2">The sequence shown here is derived from an EMBL/GenBank/DDBJ whole genome shotgun (WGS) entry which is preliminary data.</text>
</comment>
<accession>A0A8J6NQU3</accession>
<dbReference type="GO" id="GO:0005524">
    <property type="term" value="F:ATP binding"/>
    <property type="evidence" value="ECO:0007669"/>
    <property type="project" value="InterPro"/>
</dbReference>
<dbReference type="SUPFAM" id="SSF56059">
    <property type="entry name" value="Glutathione synthetase ATP-binding domain-like"/>
    <property type="match status" value="1"/>
</dbReference>
<dbReference type="EMBL" id="JACNJH010000279">
    <property type="protein sequence ID" value="MBC8363254.1"/>
    <property type="molecule type" value="Genomic_DNA"/>
</dbReference>
<dbReference type="InterPro" id="IPR013815">
    <property type="entry name" value="ATP_grasp_subdomain_1"/>
</dbReference>
<feature type="domain" description="Pyruvate phosphate dikinase AMP/ATP-binding" evidence="1">
    <location>
        <begin position="131"/>
        <end position="175"/>
    </location>
</feature>